<evidence type="ECO:0000256" key="3">
    <source>
        <dbReference type="ARBA" id="ARBA00022448"/>
    </source>
</evidence>
<reference evidence="9" key="2">
    <citation type="journal article" date="2021" name="PeerJ">
        <title>Extensive microbial diversity within the chicken gut microbiome revealed by metagenomics and culture.</title>
        <authorList>
            <person name="Gilroy R."/>
            <person name="Ravi A."/>
            <person name="Getino M."/>
            <person name="Pursley I."/>
            <person name="Horton D.L."/>
            <person name="Alikhan N.F."/>
            <person name="Baker D."/>
            <person name="Gharbi K."/>
            <person name="Hall N."/>
            <person name="Watson M."/>
            <person name="Adriaenssens E.M."/>
            <person name="Foster-Nyarko E."/>
            <person name="Jarju S."/>
            <person name="Secka A."/>
            <person name="Antonio M."/>
            <person name="Oren A."/>
            <person name="Chaudhuri R.R."/>
            <person name="La Ragione R."/>
            <person name="Hildebrand F."/>
            <person name="Pallen M.J."/>
        </authorList>
    </citation>
    <scope>NUCLEOTIDE SEQUENCE</scope>
    <source>
        <strain evidence="9">E3-2379</strain>
    </source>
</reference>
<feature type="transmembrane region" description="Helical" evidence="8">
    <location>
        <begin position="7"/>
        <end position="24"/>
    </location>
</feature>
<dbReference type="GO" id="GO:1990060">
    <property type="term" value="C:maltose transport complex"/>
    <property type="evidence" value="ECO:0007669"/>
    <property type="project" value="TreeGrafter"/>
</dbReference>
<accession>A0A9D9N797</accession>
<keyword evidence="6 8" id="KW-1133">Transmembrane helix</keyword>
<gene>
    <name evidence="9" type="ORF">IAC13_02505</name>
</gene>
<evidence type="ECO:0000256" key="5">
    <source>
        <dbReference type="ARBA" id="ARBA00022692"/>
    </source>
</evidence>
<feature type="non-terminal residue" evidence="9">
    <location>
        <position position="1"/>
    </location>
</feature>
<sequence length="103" mass="11594">WKITIPYMLFVTAPSLITTFVGNINNFNVIYLLTGGAPATMEYYKMTAGKTDLLVTWLYKLTIDNKDYSFGAVIGILVFVITATSSLIVYRRTSAYKNEEGFQ</sequence>
<keyword evidence="4 8" id="KW-1003">Cell membrane</keyword>
<dbReference type="GO" id="GO:0015423">
    <property type="term" value="F:ABC-type maltose transporter activity"/>
    <property type="evidence" value="ECO:0007669"/>
    <property type="project" value="TreeGrafter"/>
</dbReference>
<reference evidence="9" key="1">
    <citation type="submission" date="2020-10" db="EMBL/GenBank/DDBJ databases">
        <authorList>
            <person name="Gilroy R."/>
        </authorList>
    </citation>
    <scope>NUCLEOTIDE SEQUENCE</scope>
    <source>
        <strain evidence="9">E3-2379</strain>
    </source>
</reference>
<evidence type="ECO:0000256" key="1">
    <source>
        <dbReference type="ARBA" id="ARBA00004651"/>
    </source>
</evidence>
<comment type="subcellular location">
    <subcellularLocation>
        <location evidence="1 8">Cell membrane</location>
        <topology evidence="1 8">Multi-pass membrane protein</topology>
    </subcellularLocation>
</comment>
<evidence type="ECO:0000256" key="6">
    <source>
        <dbReference type="ARBA" id="ARBA00022989"/>
    </source>
</evidence>
<dbReference type="Gene3D" id="1.10.3720.10">
    <property type="entry name" value="MetI-like"/>
    <property type="match status" value="1"/>
</dbReference>
<comment type="function">
    <text evidence="8">Part of the ABC transporter complex MalEFGK involved in maltose/maltodextrin import. Probably responsible for the translocation of the substrate across the membrane.</text>
</comment>
<comment type="similarity">
    <text evidence="2 8">Belongs to the binding-protein-dependent transport system permease family. MalFG subfamily.</text>
</comment>
<evidence type="ECO:0000313" key="10">
    <source>
        <dbReference type="Proteomes" id="UP000823618"/>
    </source>
</evidence>
<keyword evidence="7 8" id="KW-0472">Membrane</keyword>
<dbReference type="EMBL" id="JADIML010000075">
    <property type="protein sequence ID" value="MBO8462785.1"/>
    <property type="molecule type" value="Genomic_DNA"/>
</dbReference>
<dbReference type="PANTHER" id="PTHR47314">
    <property type="entry name" value="MALTOSE/MALTODEXTRIN TRANSPORT SYSTEM PERMEASE PROTEIN MALF"/>
    <property type="match status" value="1"/>
</dbReference>
<evidence type="ECO:0000256" key="8">
    <source>
        <dbReference type="RuleBase" id="RU367050"/>
    </source>
</evidence>
<proteinExistence type="inferred from homology"/>
<keyword evidence="5 8" id="KW-0812">Transmembrane</keyword>
<comment type="caution">
    <text evidence="9">The sequence shown here is derived from an EMBL/GenBank/DDBJ whole genome shotgun (WGS) entry which is preliminary data.</text>
</comment>
<organism evidence="9 10">
    <name type="scientific">Candidatus Scybalomonas excrementavium</name>
    <dbReference type="NCBI Taxonomy" id="2840943"/>
    <lineage>
        <taxon>Bacteria</taxon>
        <taxon>Bacillati</taxon>
        <taxon>Bacillota</taxon>
        <taxon>Clostridia</taxon>
        <taxon>Lachnospirales</taxon>
        <taxon>Lachnospiraceae</taxon>
        <taxon>Lachnospiraceae incertae sedis</taxon>
        <taxon>Candidatus Scybalomonas</taxon>
    </lineage>
</organism>
<name>A0A9D9N797_9FIRM</name>
<keyword evidence="3" id="KW-0813">Transport</keyword>
<dbReference type="GO" id="GO:0042956">
    <property type="term" value="P:maltodextrin transmembrane transport"/>
    <property type="evidence" value="ECO:0007669"/>
    <property type="project" value="TreeGrafter"/>
</dbReference>
<dbReference type="Proteomes" id="UP000823618">
    <property type="component" value="Unassembled WGS sequence"/>
</dbReference>
<evidence type="ECO:0000256" key="4">
    <source>
        <dbReference type="ARBA" id="ARBA00022475"/>
    </source>
</evidence>
<dbReference type="InterPro" id="IPR035906">
    <property type="entry name" value="MetI-like_sf"/>
</dbReference>
<evidence type="ECO:0000256" key="2">
    <source>
        <dbReference type="ARBA" id="ARBA00009047"/>
    </source>
</evidence>
<comment type="caution">
    <text evidence="8">Lacks conserved residue(s) required for the propagation of feature annotation.</text>
</comment>
<protein>
    <recommendedName>
        <fullName evidence="8">Maltose/maltodextrin transport system permease protein</fullName>
    </recommendedName>
</protein>
<feature type="transmembrane region" description="Helical" evidence="8">
    <location>
        <begin position="68"/>
        <end position="90"/>
    </location>
</feature>
<keyword evidence="8" id="KW-0762">Sugar transport</keyword>
<dbReference type="SUPFAM" id="SSF161098">
    <property type="entry name" value="MetI-like"/>
    <property type="match status" value="1"/>
</dbReference>
<evidence type="ECO:0000256" key="7">
    <source>
        <dbReference type="ARBA" id="ARBA00023136"/>
    </source>
</evidence>
<evidence type="ECO:0000313" key="9">
    <source>
        <dbReference type="EMBL" id="MBO8462785.1"/>
    </source>
</evidence>
<dbReference type="PANTHER" id="PTHR47314:SF1">
    <property type="entry name" value="MALTOSE_MALTODEXTRIN TRANSPORT SYSTEM PERMEASE PROTEIN MALF"/>
    <property type="match status" value="1"/>
</dbReference>
<dbReference type="AlphaFoldDB" id="A0A9D9N797"/>